<keyword evidence="5" id="KW-0804">Transcription</keyword>
<organism evidence="9 10">
    <name type="scientific">Fusarium tricinctum</name>
    <dbReference type="NCBI Taxonomy" id="61284"/>
    <lineage>
        <taxon>Eukaryota</taxon>
        <taxon>Fungi</taxon>
        <taxon>Dikarya</taxon>
        <taxon>Ascomycota</taxon>
        <taxon>Pezizomycotina</taxon>
        <taxon>Sordariomycetes</taxon>
        <taxon>Hypocreomycetidae</taxon>
        <taxon>Hypocreales</taxon>
        <taxon>Nectriaceae</taxon>
        <taxon>Fusarium</taxon>
        <taxon>Fusarium tricinctum species complex</taxon>
    </lineage>
</organism>
<dbReference type="InterPro" id="IPR036864">
    <property type="entry name" value="Zn2-C6_fun-type_DNA-bd_sf"/>
</dbReference>
<dbReference type="SMART" id="SM00906">
    <property type="entry name" value="Fungal_trans"/>
    <property type="match status" value="1"/>
</dbReference>
<evidence type="ECO:0000256" key="3">
    <source>
        <dbReference type="ARBA" id="ARBA00023015"/>
    </source>
</evidence>
<dbReference type="EMBL" id="JAGPXF010000004">
    <property type="protein sequence ID" value="KAH7245781.1"/>
    <property type="molecule type" value="Genomic_DNA"/>
</dbReference>
<dbReference type="GO" id="GO:0006351">
    <property type="term" value="P:DNA-templated transcription"/>
    <property type="evidence" value="ECO:0007669"/>
    <property type="project" value="InterPro"/>
</dbReference>
<evidence type="ECO:0000313" key="10">
    <source>
        <dbReference type="Proteomes" id="UP000813427"/>
    </source>
</evidence>
<keyword evidence="2" id="KW-0479">Metal-binding</keyword>
<dbReference type="InterPro" id="IPR050987">
    <property type="entry name" value="AtrR-like"/>
</dbReference>
<dbReference type="InterPro" id="IPR007219">
    <property type="entry name" value="XnlR_reg_dom"/>
</dbReference>
<keyword evidence="3" id="KW-0805">Transcription regulation</keyword>
<feature type="compositionally biased region" description="Polar residues" evidence="7">
    <location>
        <begin position="86"/>
        <end position="97"/>
    </location>
</feature>
<dbReference type="PANTHER" id="PTHR46910:SF37">
    <property type="entry name" value="ZN(II)2CYS6 TRANSCRIPTION FACTOR (EUROFUNG)"/>
    <property type="match status" value="1"/>
</dbReference>
<dbReference type="GO" id="GO:0000981">
    <property type="term" value="F:DNA-binding transcription factor activity, RNA polymerase II-specific"/>
    <property type="evidence" value="ECO:0007669"/>
    <property type="project" value="InterPro"/>
</dbReference>
<dbReference type="CDD" id="cd00067">
    <property type="entry name" value="GAL4"/>
    <property type="match status" value="1"/>
</dbReference>
<evidence type="ECO:0000256" key="5">
    <source>
        <dbReference type="ARBA" id="ARBA00023163"/>
    </source>
</evidence>
<comment type="subcellular location">
    <subcellularLocation>
        <location evidence="1">Nucleus</location>
    </subcellularLocation>
</comment>
<name>A0A8K0WC73_9HYPO</name>
<dbReference type="PANTHER" id="PTHR46910">
    <property type="entry name" value="TRANSCRIPTION FACTOR PDR1"/>
    <property type="match status" value="1"/>
</dbReference>
<dbReference type="Pfam" id="PF04082">
    <property type="entry name" value="Fungal_trans"/>
    <property type="match status" value="1"/>
</dbReference>
<dbReference type="Pfam" id="PF00172">
    <property type="entry name" value="Zn_clus"/>
    <property type="match status" value="1"/>
</dbReference>
<feature type="domain" description="Zn(2)-C6 fungal-type" evidence="8">
    <location>
        <begin position="8"/>
        <end position="38"/>
    </location>
</feature>
<evidence type="ECO:0000256" key="1">
    <source>
        <dbReference type="ARBA" id="ARBA00004123"/>
    </source>
</evidence>
<dbReference type="Gene3D" id="4.10.240.10">
    <property type="entry name" value="Zn(2)-C6 fungal-type DNA-binding domain"/>
    <property type="match status" value="1"/>
</dbReference>
<gene>
    <name evidence="9" type="ORF">BKA59DRAFT_493246</name>
</gene>
<dbReference type="PROSITE" id="PS50048">
    <property type="entry name" value="ZN2_CY6_FUNGAL_2"/>
    <property type="match status" value="1"/>
</dbReference>
<comment type="caution">
    <text evidence="9">The sequence shown here is derived from an EMBL/GenBank/DDBJ whole genome shotgun (WGS) entry which is preliminary data.</text>
</comment>
<dbReference type="InterPro" id="IPR001138">
    <property type="entry name" value="Zn2Cys6_DnaBD"/>
</dbReference>
<evidence type="ECO:0000256" key="2">
    <source>
        <dbReference type="ARBA" id="ARBA00022723"/>
    </source>
</evidence>
<sequence>MQSSRRKACDYCVSRKIKCDGQKPTCSNCTLYAVSCQTTVTRRASARDRRLNQTPSTVPQPDRVAVLEERLATIEALLAVFAGQTSAPEPQPHTSALNDVDHSSSSSDRTASEAHTPLDVSAFQSAAITDPLPQTVKTPASDQLELAPLSEILPVVDNYFRNYNAIIPLFDETAFMRMLLDWFSGSTKRTMISWAAINIVLAISYRIVEGRAIDDPAFAQCTQNVRSVMSDLMMQGKDLMGLQVLLGMVILFQGSPDFQLAIVLTASVVRLTQSLGLHLKQAQAGLSRAEKAHRRRLFWLSYIYDKEMAQRSQSPFLQLDSETDMDLPEPEDDLGAISSSTDNIRFNYLRTIAKFAFIQGKAHDLLYSHKSQKLTQEQRTNTIVRIEDMLEEWTREIPVELHTAEGIEKLLPPVSRDLIMSLWFHHAECRIKIRSIFTFEDAWITRVKRYLFPALIDISDDVVGKVRRGDLPPLPPKWSQCVGYSRTCMQLLIARRPTEYTVWLHTCSSYSCLVLLIINMIEFPDHSLVLQDRELLDGCFSTLGHMGSNLPHEPYRTLLSVSQQLYQRAKGQVSLMLAEGDVIDEIGDFQMSPSMAWAILDDMDFQ</sequence>
<evidence type="ECO:0000256" key="6">
    <source>
        <dbReference type="ARBA" id="ARBA00023242"/>
    </source>
</evidence>
<keyword evidence="4" id="KW-0238">DNA-binding</keyword>
<proteinExistence type="predicted"/>
<dbReference type="SUPFAM" id="SSF57701">
    <property type="entry name" value="Zn2/Cys6 DNA-binding domain"/>
    <property type="match status" value="1"/>
</dbReference>
<dbReference type="AlphaFoldDB" id="A0A8K0WC73"/>
<dbReference type="Proteomes" id="UP000813427">
    <property type="component" value="Unassembled WGS sequence"/>
</dbReference>
<evidence type="ECO:0000256" key="4">
    <source>
        <dbReference type="ARBA" id="ARBA00023125"/>
    </source>
</evidence>
<dbReference type="OrthoDB" id="2123952at2759"/>
<reference evidence="9" key="1">
    <citation type="journal article" date="2021" name="Nat. Commun.">
        <title>Genetic determinants of endophytism in the Arabidopsis root mycobiome.</title>
        <authorList>
            <person name="Mesny F."/>
            <person name="Miyauchi S."/>
            <person name="Thiergart T."/>
            <person name="Pickel B."/>
            <person name="Atanasova L."/>
            <person name="Karlsson M."/>
            <person name="Huettel B."/>
            <person name="Barry K.W."/>
            <person name="Haridas S."/>
            <person name="Chen C."/>
            <person name="Bauer D."/>
            <person name="Andreopoulos W."/>
            <person name="Pangilinan J."/>
            <person name="LaButti K."/>
            <person name="Riley R."/>
            <person name="Lipzen A."/>
            <person name="Clum A."/>
            <person name="Drula E."/>
            <person name="Henrissat B."/>
            <person name="Kohler A."/>
            <person name="Grigoriev I.V."/>
            <person name="Martin F.M."/>
            <person name="Hacquard S."/>
        </authorList>
    </citation>
    <scope>NUCLEOTIDE SEQUENCE</scope>
    <source>
        <strain evidence="9">MPI-SDFR-AT-0068</strain>
    </source>
</reference>
<evidence type="ECO:0000256" key="7">
    <source>
        <dbReference type="SAM" id="MobiDB-lite"/>
    </source>
</evidence>
<protein>
    <recommendedName>
        <fullName evidence="8">Zn(2)-C6 fungal-type domain-containing protein</fullName>
    </recommendedName>
</protein>
<keyword evidence="6" id="KW-0539">Nucleus</keyword>
<dbReference type="GO" id="GO:0005634">
    <property type="term" value="C:nucleus"/>
    <property type="evidence" value="ECO:0007669"/>
    <property type="project" value="UniProtKB-SubCell"/>
</dbReference>
<dbReference type="CDD" id="cd12148">
    <property type="entry name" value="fungal_TF_MHR"/>
    <property type="match status" value="1"/>
</dbReference>
<dbReference type="GO" id="GO:0003677">
    <property type="term" value="F:DNA binding"/>
    <property type="evidence" value="ECO:0007669"/>
    <property type="project" value="UniProtKB-KW"/>
</dbReference>
<feature type="region of interest" description="Disordered" evidence="7">
    <location>
        <begin position="86"/>
        <end position="114"/>
    </location>
</feature>
<accession>A0A8K0WC73</accession>
<evidence type="ECO:0000259" key="8">
    <source>
        <dbReference type="PROSITE" id="PS50048"/>
    </source>
</evidence>
<evidence type="ECO:0000313" key="9">
    <source>
        <dbReference type="EMBL" id="KAH7245781.1"/>
    </source>
</evidence>
<dbReference type="GO" id="GO:0008270">
    <property type="term" value="F:zinc ion binding"/>
    <property type="evidence" value="ECO:0007669"/>
    <property type="project" value="InterPro"/>
</dbReference>
<dbReference type="SMART" id="SM00066">
    <property type="entry name" value="GAL4"/>
    <property type="match status" value="1"/>
</dbReference>
<keyword evidence="10" id="KW-1185">Reference proteome</keyword>